<dbReference type="AlphaFoldDB" id="A0A7X9XQV8"/>
<evidence type="ECO:0000259" key="1">
    <source>
        <dbReference type="PROSITE" id="PS50943"/>
    </source>
</evidence>
<dbReference type="RefSeq" id="WP_168982673.1">
    <property type="nucleotide sequence ID" value="NZ_JABAGD010000036.1"/>
</dbReference>
<dbReference type="SUPFAM" id="SSF47413">
    <property type="entry name" value="lambda repressor-like DNA-binding domains"/>
    <property type="match status" value="1"/>
</dbReference>
<name>A0A7X9XQV8_CLOBE</name>
<dbReference type="CDD" id="cd00093">
    <property type="entry name" value="HTH_XRE"/>
    <property type="match status" value="1"/>
</dbReference>
<organism evidence="2 3">
    <name type="scientific">Clostridium beijerinckii</name>
    <name type="common">Clostridium MP</name>
    <dbReference type="NCBI Taxonomy" id="1520"/>
    <lineage>
        <taxon>Bacteria</taxon>
        <taxon>Bacillati</taxon>
        <taxon>Bacillota</taxon>
        <taxon>Clostridia</taxon>
        <taxon>Eubacteriales</taxon>
        <taxon>Clostridiaceae</taxon>
        <taxon>Clostridium</taxon>
    </lineage>
</organism>
<dbReference type="PROSITE" id="PS50943">
    <property type="entry name" value="HTH_CROC1"/>
    <property type="match status" value="1"/>
</dbReference>
<accession>A0A7X9XQV8</accession>
<dbReference type="EMBL" id="JABAGD010000036">
    <property type="protein sequence ID" value="NMF06575.1"/>
    <property type="molecule type" value="Genomic_DNA"/>
</dbReference>
<dbReference type="InterPro" id="IPR001387">
    <property type="entry name" value="Cro/C1-type_HTH"/>
</dbReference>
<dbReference type="GO" id="GO:0003677">
    <property type="term" value="F:DNA binding"/>
    <property type="evidence" value="ECO:0007669"/>
    <property type="project" value="InterPro"/>
</dbReference>
<protein>
    <submittedName>
        <fullName evidence="2">Helix-turn-helix domain-containing protein</fullName>
    </submittedName>
</protein>
<proteinExistence type="predicted"/>
<sequence length="65" mass="7905">MVKNRLKEIRMREYAEEPKEFSKRLEVNVKTYYVWENGAAMPSSIKMLEVAKKLNKKVEDIWWLE</sequence>
<evidence type="ECO:0000313" key="2">
    <source>
        <dbReference type="EMBL" id="NMF06575.1"/>
    </source>
</evidence>
<feature type="domain" description="HTH cro/C1-type" evidence="1">
    <location>
        <begin position="19"/>
        <end position="61"/>
    </location>
</feature>
<comment type="caution">
    <text evidence="2">The sequence shown here is derived from an EMBL/GenBank/DDBJ whole genome shotgun (WGS) entry which is preliminary data.</text>
</comment>
<dbReference type="Proteomes" id="UP000587880">
    <property type="component" value="Unassembled WGS sequence"/>
</dbReference>
<gene>
    <name evidence="2" type="ORF">HF849_17810</name>
</gene>
<reference evidence="2 3" key="1">
    <citation type="submission" date="2020-04" db="EMBL/GenBank/DDBJ databases">
        <authorList>
            <person name="Hitch T.C.A."/>
            <person name="Wylensek D."/>
            <person name="Clavel T."/>
        </authorList>
    </citation>
    <scope>NUCLEOTIDE SEQUENCE [LARGE SCALE GENOMIC DNA]</scope>
    <source>
        <strain evidence="2 3">WB01_NA02</strain>
    </source>
</reference>
<dbReference type="Pfam" id="PF01381">
    <property type="entry name" value="HTH_3"/>
    <property type="match status" value="1"/>
</dbReference>
<dbReference type="Gene3D" id="1.10.260.40">
    <property type="entry name" value="lambda repressor-like DNA-binding domains"/>
    <property type="match status" value="1"/>
</dbReference>
<evidence type="ECO:0000313" key="3">
    <source>
        <dbReference type="Proteomes" id="UP000587880"/>
    </source>
</evidence>
<dbReference type="InterPro" id="IPR010982">
    <property type="entry name" value="Lambda_DNA-bd_dom_sf"/>
</dbReference>